<evidence type="ECO:0000313" key="2">
    <source>
        <dbReference type="Proteomes" id="UP001501470"/>
    </source>
</evidence>
<protein>
    <submittedName>
        <fullName evidence="1">Uncharacterized protein</fullName>
    </submittedName>
</protein>
<organism evidence="1 2">
    <name type="scientific">Dactylosporangium maewongense</name>
    <dbReference type="NCBI Taxonomy" id="634393"/>
    <lineage>
        <taxon>Bacteria</taxon>
        <taxon>Bacillati</taxon>
        <taxon>Actinomycetota</taxon>
        <taxon>Actinomycetes</taxon>
        <taxon>Micromonosporales</taxon>
        <taxon>Micromonosporaceae</taxon>
        <taxon>Dactylosporangium</taxon>
    </lineage>
</organism>
<dbReference type="Gene3D" id="1.10.10.60">
    <property type="entry name" value="Homeodomain-like"/>
    <property type="match status" value="1"/>
</dbReference>
<proteinExistence type="predicted"/>
<reference evidence="2" key="1">
    <citation type="journal article" date="2019" name="Int. J. Syst. Evol. Microbiol.">
        <title>The Global Catalogue of Microorganisms (GCM) 10K type strain sequencing project: providing services to taxonomists for standard genome sequencing and annotation.</title>
        <authorList>
            <consortium name="The Broad Institute Genomics Platform"/>
            <consortium name="The Broad Institute Genome Sequencing Center for Infectious Disease"/>
            <person name="Wu L."/>
            <person name="Ma J."/>
        </authorList>
    </citation>
    <scope>NUCLEOTIDE SEQUENCE [LARGE SCALE GENOMIC DNA]</scope>
    <source>
        <strain evidence="2">JCM 15933</strain>
    </source>
</reference>
<evidence type="ECO:0000313" key="1">
    <source>
        <dbReference type="EMBL" id="GAA1563226.1"/>
    </source>
</evidence>
<keyword evidence="2" id="KW-1185">Reference proteome</keyword>
<accession>A0ABP4NR55</accession>
<name>A0ABP4NR55_9ACTN</name>
<comment type="caution">
    <text evidence="1">The sequence shown here is derived from an EMBL/GenBank/DDBJ whole genome shotgun (WGS) entry which is preliminary data.</text>
</comment>
<gene>
    <name evidence="1" type="ORF">GCM10009827_100980</name>
</gene>
<dbReference type="InterPro" id="IPR009057">
    <property type="entry name" value="Homeodomain-like_sf"/>
</dbReference>
<sequence>MSVGNHLKRRGIPSRSRKLSDDQITEAINLYKAGWSVRRLGERFGVHGESIRYRLKREGINLGPRPGRAN</sequence>
<dbReference type="SUPFAM" id="SSF46689">
    <property type="entry name" value="Homeodomain-like"/>
    <property type="match status" value="1"/>
</dbReference>
<dbReference type="EMBL" id="BAAAQD010000033">
    <property type="protein sequence ID" value="GAA1563226.1"/>
    <property type="molecule type" value="Genomic_DNA"/>
</dbReference>
<dbReference type="Proteomes" id="UP001501470">
    <property type="component" value="Unassembled WGS sequence"/>
</dbReference>